<dbReference type="Proteomes" id="UP000054078">
    <property type="component" value="Unassembled WGS sequence"/>
</dbReference>
<dbReference type="OrthoDB" id="9806203at2"/>
<feature type="binding site" evidence="6 8">
    <location>
        <position position="219"/>
    </location>
    <ligand>
        <name>substrate</name>
    </ligand>
</feature>
<dbReference type="Gene3D" id="3.20.20.70">
    <property type="entry name" value="Aldolase class I"/>
    <property type="match status" value="1"/>
</dbReference>
<dbReference type="InterPro" id="IPR001754">
    <property type="entry name" value="OMPdeCOase_dom"/>
</dbReference>
<dbReference type="RefSeq" id="WP_059054189.1">
    <property type="nucleotide sequence ID" value="NZ_JAZHSO010000020.1"/>
</dbReference>
<dbReference type="EMBL" id="LOJF01000009">
    <property type="protein sequence ID" value="KUH58292.1"/>
    <property type="molecule type" value="Genomic_DNA"/>
</dbReference>
<keyword evidence="4 6" id="KW-0665">Pyrimidine biosynthesis</keyword>
<dbReference type="NCBIfam" id="TIGR01740">
    <property type="entry name" value="pyrF"/>
    <property type="match status" value="1"/>
</dbReference>
<dbReference type="NCBIfam" id="NF001273">
    <property type="entry name" value="PRK00230.1"/>
    <property type="match status" value="1"/>
</dbReference>
<dbReference type="InterPro" id="IPR014732">
    <property type="entry name" value="OMPdecase"/>
</dbReference>
<evidence type="ECO:0000256" key="7">
    <source>
        <dbReference type="PIRSR" id="PIRSR614732-1"/>
    </source>
</evidence>
<evidence type="ECO:0000256" key="6">
    <source>
        <dbReference type="HAMAP-Rule" id="MF_01200"/>
    </source>
</evidence>
<organism evidence="10 11">
    <name type="scientific">Tractidigestivibacter scatoligenes</name>
    <name type="common">Olsenella scatoligenes</name>
    <dbReference type="NCBI Taxonomy" id="1299998"/>
    <lineage>
        <taxon>Bacteria</taxon>
        <taxon>Bacillati</taxon>
        <taxon>Actinomycetota</taxon>
        <taxon>Coriobacteriia</taxon>
        <taxon>Coriobacteriales</taxon>
        <taxon>Atopobiaceae</taxon>
        <taxon>Tractidigestivibacter</taxon>
    </lineage>
</organism>
<dbReference type="PANTHER" id="PTHR32119">
    <property type="entry name" value="OROTIDINE 5'-PHOSPHATE DECARBOXYLASE"/>
    <property type="match status" value="1"/>
</dbReference>
<feature type="active site" description="For OMPdecase activity" evidence="7">
    <location>
        <position position="64"/>
    </location>
</feature>
<evidence type="ECO:0000256" key="3">
    <source>
        <dbReference type="ARBA" id="ARBA00022793"/>
    </source>
</evidence>
<feature type="binding site" evidence="6 8">
    <location>
        <position position="198"/>
    </location>
    <ligand>
        <name>substrate</name>
    </ligand>
</feature>
<feature type="binding site" evidence="6 8">
    <location>
        <position position="128"/>
    </location>
    <ligand>
        <name>substrate</name>
    </ligand>
</feature>
<comment type="subunit">
    <text evidence="6">Homodimer.</text>
</comment>
<dbReference type="GO" id="GO:0005829">
    <property type="term" value="C:cytosol"/>
    <property type="evidence" value="ECO:0007669"/>
    <property type="project" value="TreeGrafter"/>
</dbReference>
<evidence type="ECO:0000256" key="1">
    <source>
        <dbReference type="ARBA" id="ARBA00002356"/>
    </source>
</evidence>
<dbReference type="InterPro" id="IPR011060">
    <property type="entry name" value="RibuloseP-bd_barrel"/>
</dbReference>
<dbReference type="GO" id="GO:0044205">
    <property type="term" value="P:'de novo' UMP biosynthetic process"/>
    <property type="evidence" value="ECO:0007669"/>
    <property type="project" value="UniProtKB-UniRule"/>
</dbReference>
<dbReference type="SMART" id="SM00934">
    <property type="entry name" value="OMPdecase"/>
    <property type="match status" value="1"/>
</dbReference>
<dbReference type="UniPathway" id="UPA00070">
    <property type="reaction ID" value="UER00120"/>
</dbReference>
<feature type="binding site" evidence="6 8">
    <location>
        <position position="37"/>
    </location>
    <ligand>
        <name>substrate</name>
    </ligand>
</feature>
<evidence type="ECO:0000256" key="2">
    <source>
        <dbReference type="ARBA" id="ARBA00004861"/>
    </source>
</evidence>
<dbReference type="HAMAP" id="MF_01200_B">
    <property type="entry name" value="OMPdecase_type1_B"/>
    <property type="match status" value="1"/>
</dbReference>
<dbReference type="STRING" id="1299998.AUL39_04565"/>
<proteinExistence type="inferred from homology"/>
<gene>
    <name evidence="6" type="primary">pyrF</name>
    <name evidence="10" type="ORF">AUL39_04565</name>
</gene>
<evidence type="ECO:0000256" key="5">
    <source>
        <dbReference type="ARBA" id="ARBA00023239"/>
    </source>
</evidence>
<keyword evidence="5 6" id="KW-0456">Lyase</keyword>
<evidence type="ECO:0000256" key="8">
    <source>
        <dbReference type="PIRSR" id="PIRSR614732-2"/>
    </source>
</evidence>
<feature type="binding site" evidence="6 8">
    <location>
        <position position="218"/>
    </location>
    <ligand>
        <name>substrate</name>
    </ligand>
</feature>
<comment type="caution">
    <text evidence="10">The sequence shown here is derived from an EMBL/GenBank/DDBJ whole genome shotgun (WGS) entry which is preliminary data.</text>
</comment>
<feature type="domain" description="Orotidine 5'-phosphate decarboxylase" evidence="9">
    <location>
        <begin position="10"/>
        <end position="234"/>
    </location>
</feature>
<feature type="active site" description="For OMPdecase activity" evidence="7">
    <location>
        <position position="69"/>
    </location>
</feature>
<protein>
    <recommendedName>
        <fullName evidence="6">Orotidine 5'-phosphate decarboxylase</fullName>
        <ecNumber evidence="6">4.1.1.23</ecNumber>
    </recommendedName>
    <alternativeName>
        <fullName evidence="6">OMP decarboxylase</fullName>
        <shortName evidence="6">OMPDCase</shortName>
        <shortName evidence="6">OMPdecase</shortName>
    </alternativeName>
</protein>
<dbReference type="InterPro" id="IPR013785">
    <property type="entry name" value="Aldolase_TIM"/>
</dbReference>
<evidence type="ECO:0000313" key="10">
    <source>
        <dbReference type="EMBL" id="KUH58292.1"/>
    </source>
</evidence>
<keyword evidence="3 6" id="KW-0210">Decarboxylase</keyword>
<comment type="similarity">
    <text evidence="6">Belongs to the OMP decarboxylase family. Type 1 subfamily.</text>
</comment>
<dbReference type="GO" id="GO:0006207">
    <property type="term" value="P:'de novo' pyrimidine nucleobase biosynthetic process"/>
    <property type="evidence" value="ECO:0007669"/>
    <property type="project" value="InterPro"/>
</dbReference>
<dbReference type="EC" id="4.1.1.23" evidence="6"/>
<feature type="active site" description="Proton donor" evidence="6">
    <location>
        <position position="66"/>
    </location>
</feature>
<dbReference type="AlphaFoldDB" id="A0A100YVQ4"/>
<dbReference type="PANTHER" id="PTHR32119:SF2">
    <property type="entry name" value="OROTIDINE 5'-PHOSPHATE DECARBOXYLASE"/>
    <property type="match status" value="1"/>
</dbReference>
<accession>A0A100YVQ4</accession>
<dbReference type="GO" id="GO:0004590">
    <property type="term" value="F:orotidine-5'-phosphate decarboxylase activity"/>
    <property type="evidence" value="ECO:0007669"/>
    <property type="project" value="UniProtKB-UniRule"/>
</dbReference>
<keyword evidence="11" id="KW-1185">Reference proteome</keyword>
<evidence type="ECO:0000256" key="4">
    <source>
        <dbReference type="ARBA" id="ARBA00022975"/>
    </source>
</evidence>
<reference evidence="10 11" key="1">
    <citation type="submission" date="2015-12" db="EMBL/GenBank/DDBJ databases">
        <title>Draft Genome Sequence of Olsenella scatoligenes SK9K4T; a Producer of 3-Methylindole- (skatole) and 4-Methylphenol- (p-cresol) Isolated from Pig Feces.</title>
        <authorList>
            <person name="Li X."/>
            <person name="Borg B."/>
            <person name="Canibe N."/>
        </authorList>
    </citation>
    <scope>NUCLEOTIDE SEQUENCE [LARGE SCALE GENOMIC DNA]</scope>
    <source>
        <strain evidence="10 11">SK9K4</strain>
    </source>
</reference>
<name>A0A100YVQ4_TRASO</name>
<sequence>MLSENEARDAVIVALDCDRDRAIELADTLSGVASWVKVGMTLFFREGPSIVRAMQDRGLSVFLDLKVFDIPFQVRGAVESASLSGADILSIHALGSSAMVAAAREGAEAAAKERGGKRTQLVSISVLTSMDQSSLSEIGIERPLKEEVARLASLAVGAGSDGIVCSPQEAAEMRALLGPQALIVTPGVRPAGAAVGDQRRVATPAAAIAAGASKLVVGRPITQADDPAAAMEAIVAELSH</sequence>
<comment type="function">
    <text evidence="1 6">Catalyzes the decarboxylation of orotidine 5'-monophosphate (OMP) to uridine 5'-monophosphate (UMP).</text>
</comment>
<comment type="pathway">
    <text evidence="2 6">Pyrimidine metabolism; UMP biosynthesis via de novo pathway; UMP from orotate: step 2/2.</text>
</comment>
<dbReference type="SUPFAM" id="SSF51366">
    <property type="entry name" value="Ribulose-phoshate binding barrel"/>
    <property type="match status" value="1"/>
</dbReference>
<dbReference type="CDD" id="cd04725">
    <property type="entry name" value="OMP_decarboxylase_like"/>
    <property type="match status" value="1"/>
</dbReference>
<feature type="binding site" evidence="6 8">
    <location>
        <position position="189"/>
    </location>
    <ligand>
        <name>substrate</name>
    </ligand>
</feature>
<feature type="binding site" evidence="6">
    <location>
        <begin position="64"/>
        <end position="73"/>
    </location>
    <ligand>
        <name>substrate</name>
    </ligand>
</feature>
<comment type="catalytic activity">
    <reaction evidence="6">
        <text>orotidine 5'-phosphate + H(+) = UMP + CO2</text>
        <dbReference type="Rhea" id="RHEA:11596"/>
        <dbReference type="ChEBI" id="CHEBI:15378"/>
        <dbReference type="ChEBI" id="CHEBI:16526"/>
        <dbReference type="ChEBI" id="CHEBI:57538"/>
        <dbReference type="ChEBI" id="CHEBI:57865"/>
        <dbReference type="EC" id="4.1.1.23"/>
    </reaction>
</comment>
<evidence type="ECO:0000313" key="11">
    <source>
        <dbReference type="Proteomes" id="UP000054078"/>
    </source>
</evidence>
<dbReference type="InterPro" id="IPR047596">
    <property type="entry name" value="OMPdecase_bac"/>
</dbReference>
<evidence type="ECO:0000259" key="9">
    <source>
        <dbReference type="SMART" id="SM00934"/>
    </source>
</evidence>
<feature type="active site" description="For OMPdecase activity" evidence="7">
    <location>
        <position position="66"/>
    </location>
</feature>
<feature type="binding site" evidence="6 8">
    <location>
        <position position="16"/>
    </location>
    <ligand>
        <name>substrate</name>
    </ligand>
</feature>
<dbReference type="Pfam" id="PF00215">
    <property type="entry name" value="OMPdecase"/>
    <property type="match status" value="1"/>
</dbReference>